<comment type="caution">
    <text evidence="2">The sequence shown here is derived from an EMBL/GenBank/DDBJ whole genome shotgun (WGS) entry which is preliminary data.</text>
</comment>
<dbReference type="Gene3D" id="3.30.565.10">
    <property type="entry name" value="Histidine kinase-like ATPase, C-terminal domain"/>
    <property type="match status" value="1"/>
</dbReference>
<protein>
    <recommendedName>
        <fullName evidence="4">Anti-sigma regulatory factor (Ser/Thr protein kinase)</fullName>
    </recommendedName>
</protein>
<dbReference type="PANTHER" id="PTHR35526">
    <property type="entry name" value="ANTI-SIGMA-F FACTOR RSBW-RELATED"/>
    <property type="match status" value="1"/>
</dbReference>
<evidence type="ECO:0000313" key="3">
    <source>
        <dbReference type="Proteomes" id="UP000239485"/>
    </source>
</evidence>
<evidence type="ECO:0000256" key="1">
    <source>
        <dbReference type="SAM" id="MobiDB-lite"/>
    </source>
</evidence>
<feature type="region of interest" description="Disordered" evidence="1">
    <location>
        <begin position="160"/>
        <end position="197"/>
    </location>
</feature>
<dbReference type="InterPro" id="IPR050267">
    <property type="entry name" value="Anti-sigma-factor_SerPK"/>
</dbReference>
<proteinExistence type="predicted"/>
<reference evidence="2 3" key="1">
    <citation type="submission" date="2018-02" db="EMBL/GenBank/DDBJ databases">
        <title>Genomic Encyclopedia of Archaeal and Bacterial Type Strains, Phase II (KMG-II): from individual species to whole genera.</title>
        <authorList>
            <person name="Goeker M."/>
        </authorList>
    </citation>
    <scope>NUCLEOTIDE SEQUENCE [LARGE SCALE GENOMIC DNA]</scope>
    <source>
        <strain evidence="2 3">DSM 22857</strain>
    </source>
</reference>
<name>A0A2S6IKI2_9ACTN</name>
<dbReference type="AlphaFoldDB" id="A0A2S6IKI2"/>
<dbReference type="CDD" id="cd16936">
    <property type="entry name" value="HATPase_RsbW-like"/>
    <property type="match status" value="1"/>
</dbReference>
<organism evidence="2 3">
    <name type="scientific">Kineococcus xinjiangensis</name>
    <dbReference type="NCBI Taxonomy" id="512762"/>
    <lineage>
        <taxon>Bacteria</taxon>
        <taxon>Bacillati</taxon>
        <taxon>Actinomycetota</taxon>
        <taxon>Actinomycetes</taxon>
        <taxon>Kineosporiales</taxon>
        <taxon>Kineosporiaceae</taxon>
        <taxon>Kineococcus</taxon>
    </lineage>
</organism>
<dbReference type="InterPro" id="IPR036890">
    <property type="entry name" value="HATPase_C_sf"/>
</dbReference>
<dbReference type="PANTHER" id="PTHR35526:SF3">
    <property type="entry name" value="ANTI-SIGMA-F FACTOR RSBW"/>
    <property type="match status" value="1"/>
</dbReference>
<evidence type="ECO:0000313" key="2">
    <source>
        <dbReference type="EMBL" id="PPK94743.1"/>
    </source>
</evidence>
<sequence>MSEDAELHTVRLLGLPLGIRALFMQHLDGLVRELALIQIGEQAHPDRSLPPRLLEVAAELRGTYAPFQLAAAAGEEYYDVTYTVPVRVGPFAQQLLEVLEEADDFCHREQHLLTLPASEEVVAYRRWVLGQFQRQLAGHPPRPWRRAPCHPSQRLLQAADPVLPTTPPPAAGQVAERAGVQAADDGPSSRPESAAEVVEQPLVMESVASNVATARRYVRRVLTRLDAGALEESAELGVSELITNAMLQAGTSFTVAVRRTSSGRVRIDVTDFSATPVQPRHFGVEATTGRGLQLVASLSGAWGIDELPTSPATGLSTGKTVWFEPSDADTVIDVSEQDWALDLEELR</sequence>
<keyword evidence="3" id="KW-1185">Reference proteome</keyword>
<dbReference type="Proteomes" id="UP000239485">
    <property type="component" value="Unassembled WGS sequence"/>
</dbReference>
<accession>A0A2S6IKI2</accession>
<dbReference type="EMBL" id="PTJD01000007">
    <property type="protein sequence ID" value="PPK94743.1"/>
    <property type="molecule type" value="Genomic_DNA"/>
</dbReference>
<dbReference type="OrthoDB" id="3852691at2"/>
<gene>
    <name evidence="2" type="ORF">CLV92_107246</name>
</gene>
<dbReference type="RefSeq" id="WP_104433030.1">
    <property type="nucleotide sequence ID" value="NZ_PTJD01000007.1"/>
</dbReference>
<evidence type="ECO:0008006" key="4">
    <source>
        <dbReference type="Google" id="ProtNLM"/>
    </source>
</evidence>